<feature type="domain" description="N-acetyltransferase" evidence="1">
    <location>
        <begin position="1"/>
        <end position="150"/>
    </location>
</feature>
<dbReference type="InterPro" id="IPR000182">
    <property type="entry name" value="GNAT_dom"/>
</dbReference>
<organism evidence="2 3">
    <name type="scientific">Rhodopseudomonas palustris</name>
    <dbReference type="NCBI Taxonomy" id="1076"/>
    <lineage>
        <taxon>Bacteria</taxon>
        <taxon>Pseudomonadati</taxon>
        <taxon>Pseudomonadota</taxon>
        <taxon>Alphaproteobacteria</taxon>
        <taxon>Hyphomicrobiales</taxon>
        <taxon>Nitrobacteraceae</taxon>
        <taxon>Rhodopseudomonas</taxon>
    </lineage>
</organism>
<dbReference type="PROSITE" id="PS51186">
    <property type="entry name" value="GNAT"/>
    <property type="match status" value="1"/>
</dbReference>
<protein>
    <submittedName>
        <fullName evidence="2">GNAT family N-acetyltransferase</fullName>
    </submittedName>
</protein>
<dbReference type="Pfam" id="PF00583">
    <property type="entry name" value="Acetyltransf_1"/>
    <property type="match status" value="1"/>
</dbReference>
<proteinExistence type="predicted"/>
<accession>A0A933RXP4</accession>
<evidence type="ECO:0000313" key="3">
    <source>
        <dbReference type="Proteomes" id="UP000782519"/>
    </source>
</evidence>
<dbReference type="InterPro" id="IPR016181">
    <property type="entry name" value="Acyl_CoA_acyltransferase"/>
</dbReference>
<evidence type="ECO:0000259" key="1">
    <source>
        <dbReference type="PROSITE" id="PS51186"/>
    </source>
</evidence>
<reference evidence="2" key="1">
    <citation type="submission" date="2020-07" db="EMBL/GenBank/DDBJ databases">
        <title>Huge and variable diversity of episymbiotic CPR bacteria and DPANN archaea in groundwater ecosystems.</title>
        <authorList>
            <person name="He C.Y."/>
            <person name="Keren R."/>
            <person name="Whittaker M."/>
            <person name="Farag I.F."/>
            <person name="Doudna J."/>
            <person name="Cate J.H.D."/>
            <person name="Banfield J.F."/>
        </authorList>
    </citation>
    <scope>NUCLEOTIDE SEQUENCE</scope>
    <source>
        <strain evidence="2">NC_groundwater_1818_Pr3_B-0.1um_66_35</strain>
    </source>
</reference>
<dbReference type="SUPFAM" id="SSF55729">
    <property type="entry name" value="Acyl-CoA N-acyltransferases (Nat)"/>
    <property type="match status" value="1"/>
</dbReference>
<evidence type="ECO:0000313" key="2">
    <source>
        <dbReference type="EMBL" id="MBI5128942.1"/>
    </source>
</evidence>
<dbReference type="GO" id="GO:0016747">
    <property type="term" value="F:acyltransferase activity, transferring groups other than amino-acyl groups"/>
    <property type="evidence" value="ECO:0007669"/>
    <property type="project" value="InterPro"/>
</dbReference>
<dbReference type="AlphaFoldDB" id="A0A933RXP4"/>
<dbReference type="Gene3D" id="3.40.630.30">
    <property type="match status" value="1"/>
</dbReference>
<comment type="caution">
    <text evidence="2">The sequence shown here is derived from an EMBL/GenBank/DDBJ whole genome shotgun (WGS) entry which is preliminary data.</text>
</comment>
<dbReference type="Proteomes" id="UP000782519">
    <property type="component" value="Unassembled WGS sequence"/>
</dbReference>
<dbReference type="EMBL" id="JACRJB010000014">
    <property type="protein sequence ID" value="MBI5128942.1"/>
    <property type="molecule type" value="Genomic_DNA"/>
</dbReference>
<sequence>MIRPARLTDRGAIIRLLREANGNLGKVTGFVVPFDPAYAARLFIVHMDNSAALALVHDIEGAARGVLLAAVADDHPFGPVRYAKETLFWIDPAHRGGTAAFRLIDSFDQWWRDLGCSYGFLAGMGDDPLIAKFYERLGYRRAETHFLKAA</sequence>
<name>A0A933RXP4_RHOPL</name>
<gene>
    <name evidence="2" type="ORF">HZA66_05840</name>
</gene>